<dbReference type="OrthoDB" id="1330243at2"/>
<evidence type="ECO:0000313" key="2">
    <source>
        <dbReference type="Proteomes" id="UP000184480"/>
    </source>
</evidence>
<keyword evidence="2" id="KW-1185">Reference proteome</keyword>
<dbReference type="AlphaFoldDB" id="A0A1M5IMC1"/>
<organism evidence="1 2">
    <name type="scientific">Dysgonomonas macrotermitis</name>
    <dbReference type="NCBI Taxonomy" id="1346286"/>
    <lineage>
        <taxon>Bacteria</taxon>
        <taxon>Pseudomonadati</taxon>
        <taxon>Bacteroidota</taxon>
        <taxon>Bacteroidia</taxon>
        <taxon>Bacteroidales</taxon>
        <taxon>Dysgonomonadaceae</taxon>
        <taxon>Dysgonomonas</taxon>
    </lineage>
</organism>
<reference evidence="2" key="1">
    <citation type="submission" date="2016-11" db="EMBL/GenBank/DDBJ databases">
        <authorList>
            <person name="Varghese N."/>
            <person name="Submissions S."/>
        </authorList>
    </citation>
    <scope>NUCLEOTIDE SEQUENCE [LARGE SCALE GENOMIC DNA]</scope>
    <source>
        <strain evidence="2">DSM 27370</strain>
    </source>
</reference>
<name>A0A1M5IMC1_9BACT</name>
<accession>A0A1M5IMC1</accession>
<proteinExistence type="predicted"/>
<dbReference type="STRING" id="1346286.SAMN05444362_12041"/>
<dbReference type="Proteomes" id="UP000184480">
    <property type="component" value="Unassembled WGS sequence"/>
</dbReference>
<evidence type="ECO:0000313" key="1">
    <source>
        <dbReference type="EMBL" id="SHG29504.1"/>
    </source>
</evidence>
<dbReference type="EMBL" id="FQUC01000020">
    <property type="protein sequence ID" value="SHG29504.1"/>
    <property type="molecule type" value="Genomic_DNA"/>
</dbReference>
<sequence>MKFALTIITFLLNVALYGQVGINTKNPVSGTLYIDSRGDNTAGTTDDVFINTNGDVSIGHISPITRLDIKSSLGQEAFRVDDGSEESGSSGEDKMLLSDQNGVARWDTYPGTIPLIYGQLNGGLRDLPFSYLTTMTSSPPTFIYANGWITLPKGRWLVAITMKLSVNSISPDGDKRAWIRAGFISDKPQYTDGTIETINYSTGSVVSGSYVSGFGHSASYGIMEGYSIILNTEDKDITYYFGLRPVSNINLETSDILTKFAYPSTDSHENQIIAIKMADN</sequence>
<protein>
    <submittedName>
        <fullName evidence="1">Uncharacterized protein</fullName>
    </submittedName>
</protein>
<dbReference type="RefSeq" id="WP_062185003.1">
    <property type="nucleotide sequence ID" value="NZ_BBXL01000035.1"/>
</dbReference>
<gene>
    <name evidence="1" type="ORF">SAMN05444362_12041</name>
</gene>